<protein>
    <recommendedName>
        <fullName evidence="3">ATP-grasp domain-containing protein</fullName>
    </recommendedName>
</protein>
<evidence type="ECO:0008006" key="3">
    <source>
        <dbReference type="Google" id="ProtNLM"/>
    </source>
</evidence>
<evidence type="ECO:0000313" key="2">
    <source>
        <dbReference type="Proteomes" id="UP000321157"/>
    </source>
</evidence>
<reference evidence="1 2" key="1">
    <citation type="submission" date="2019-07" db="EMBL/GenBank/DDBJ databases">
        <title>Whole genome shotgun sequence of Aneurinibacillus danicus NBRC 102444.</title>
        <authorList>
            <person name="Hosoyama A."/>
            <person name="Uohara A."/>
            <person name="Ohji S."/>
            <person name="Ichikawa N."/>
        </authorList>
    </citation>
    <scope>NUCLEOTIDE SEQUENCE [LARGE SCALE GENOMIC DNA]</scope>
    <source>
        <strain evidence="1 2">NBRC 102444</strain>
    </source>
</reference>
<evidence type="ECO:0000313" key="1">
    <source>
        <dbReference type="EMBL" id="GEN36316.1"/>
    </source>
</evidence>
<dbReference type="SUPFAM" id="SSF56059">
    <property type="entry name" value="Glutathione synthetase ATP-binding domain-like"/>
    <property type="match status" value="1"/>
</dbReference>
<keyword evidence="2" id="KW-1185">Reference proteome</keyword>
<dbReference type="OrthoDB" id="9786585at2"/>
<sequence length="151" mass="16904">MGFLVRKICNRANTVRQLIEAKNEYLAEKTSSESKIPVNKETERVIRHQNLSWDDVLADGQEVQVCKTANYHTGGTITDVTDKVSSSLQEAAEKASRVLNIPVVGMDFLVPDFAGDEYVIIEANERPGLANHEPQPTAKKFIDFLFPKTKK</sequence>
<comment type="caution">
    <text evidence="1">The sequence shown here is derived from an EMBL/GenBank/DDBJ whole genome shotgun (WGS) entry which is preliminary data.</text>
</comment>
<name>A0A511VBL3_9BACL</name>
<dbReference type="Proteomes" id="UP000321157">
    <property type="component" value="Unassembled WGS sequence"/>
</dbReference>
<organism evidence="1 2">
    <name type="scientific">Aneurinibacillus danicus</name>
    <dbReference type="NCBI Taxonomy" id="267746"/>
    <lineage>
        <taxon>Bacteria</taxon>
        <taxon>Bacillati</taxon>
        <taxon>Bacillota</taxon>
        <taxon>Bacilli</taxon>
        <taxon>Bacillales</taxon>
        <taxon>Paenibacillaceae</taxon>
        <taxon>Aneurinibacillus group</taxon>
        <taxon>Aneurinibacillus</taxon>
    </lineage>
</organism>
<accession>A0A511VBL3</accession>
<dbReference type="RefSeq" id="WP_146811957.1">
    <property type="nucleotide sequence ID" value="NZ_BJXX01000178.1"/>
</dbReference>
<dbReference type="Gene3D" id="3.30.470.20">
    <property type="entry name" value="ATP-grasp fold, B domain"/>
    <property type="match status" value="1"/>
</dbReference>
<gene>
    <name evidence="1" type="ORF">ADA01nite_37760</name>
</gene>
<dbReference type="EMBL" id="BJXX01000178">
    <property type="protein sequence ID" value="GEN36316.1"/>
    <property type="molecule type" value="Genomic_DNA"/>
</dbReference>
<dbReference type="AlphaFoldDB" id="A0A511VBL3"/>
<proteinExistence type="predicted"/>